<reference evidence="7" key="2">
    <citation type="journal article" date="2021" name="PeerJ">
        <title>Extensive microbial diversity within the chicken gut microbiome revealed by metagenomics and culture.</title>
        <authorList>
            <person name="Gilroy R."/>
            <person name="Ravi A."/>
            <person name="Getino M."/>
            <person name="Pursley I."/>
            <person name="Horton D.L."/>
            <person name="Alikhan N.F."/>
            <person name="Baker D."/>
            <person name="Gharbi K."/>
            <person name="Hall N."/>
            <person name="Watson M."/>
            <person name="Adriaenssens E.M."/>
            <person name="Foster-Nyarko E."/>
            <person name="Jarju S."/>
            <person name="Secka A."/>
            <person name="Antonio M."/>
            <person name="Oren A."/>
            <person name="Chaudhuri R.R."/>
            <person name="La Ragione R."/>
            <person name="Hildebrand F."/>
            <person name="Pallen M.J."/>
        </authorList>
    </citation>
    <scope>NUCLEOTIDE SEQUENCE</scope>
    <source>
        <strain evidence="7">CHK195-15760</strain>
    </source>
</reference>
<feature type="binding site" evidence="5">
    <location>
        <position position="333"/>
    </location>
    <ligand>
        <name>substrate</name>
    </ligand>
</feature>
<proteinExistence type="predicted"/>
<evidence type="ECO:0000313" key="8">
    <source>
        <dbReference type="Proteomes" id="UP000824093"/>
    </source>
</evidence>
<dbReference type="PROSITE" id="PS00395">
    <property type="entry name" value="ALANINE_RACEMASE"/>
    <property type="match status" value="1"/>
</dbReference>
<evidence type="ECO:0000259" key="6">
    <source>
        <dbReference type="SMART" id="SM01005"/>
    </source>
</evidence>
<feature type="binding site" evidence="5">
    <location>
        <position position="136"/>
    </location>
    <ligand>
        <name>substrate</name>
    </ligand>
</feature>
<dbReference type="Gene3D" id="2.40.37.10">
    <property type="entry name" value="Lyase, Ornithine Decarboxylase, Chain A, domain 1"/>
    <property type="match status" value="1"/>
</dbReference>
<dbReference type="Proteomes" id="UP000824093">
    <property type="component" value="Unassembled WGS sequence"/>
</dbReference>
<organism evidence="7 8">
    <name type="scientific">Candidatus Merdicola faecigallinarum</name>
    <dbReference type="NCBI Taxonomy" id="2840862"/>
    <lineage>
        <taxon>Bacteria</taxon>
        <taxon>Bacillati</taxon>
        <taxon>Bacillota</taxon>
        <taxon>Clostridia</taxon>
        <taxon>Candidatus Merdicola</taxon>
    </lineage>
</organism>
<dbReference type="FunFam" id="3.20.20.10:FF:000002">
    <property type="entry name" value="Alanine racemase"/>
    <property type="match status" value="1"/>
</dbReference>
<dbReference type="InterPro" id="IPR000821">
    <property type="entry name" value="Ala_racemase"/>
</dbReference>
<evidence type="ECO:0000256" key="4">
    <source>
        <dbReference type="PIRSR" id="PIRSR600821-50"/>
    </source>
</evidence>
<gene>
    <name evidence="7" type="primary">alr</name>
    <name evidence="7" type="ORF">IAB70_05540</name>
</gene>
<dbReference type="InterPro" id="IPR029066">
    <property type="entry name" value="PLP-binding_barrel"/>
</dbReference>
<dbReference type="AlphaFoldDB" id="A0A9D1M1E8"/>
<dbReference type="GO" id="GO:0005829">
    <property type="term" value="C:cytosol"/>
    <property type="evidence" value="ECO:0007669"/>
    <property type="project" value="TreeGrafter"/>
</dbReference>
<evidence type="ECO:0000256" key="1">
    <source>
        <dbReference type="ARBA" id="ARBA00001933"/>
    </source>
</evidence>
<dbReference type="SMART" id="SM01005">
    <property type="entry name" value="Ala_racemase_C"/>
    <property type="match status" value="1"/>
</dbReference>
<dbReference type="GO" id="GO:0030170">
    <property type="term" value="F:pyridoxal phosphate binding"/>
    <property type="evidence" value="ECO:0007669"/>
    <property type="project" value="TreeGrafter"/>
</dbReference>
<evidence type="ECO:0000256" key="2">
    <source>
        <dbReference type="ARBA" id="ARBA00022898"/>
    </source>
</evidence>
<accession>A0A9D1M1E8</accession>
<reference evidence="7" key="1">
    <citation type="submission" date="2020-10" db="EMBL/GenBank/DDBJ databases">
        <authorList>
            <person name="Gilroy R."/>
        </authorList>
    </citation>
    <scope>NUCLEOTIDE SEQUENCE</scope>
    <source>
        <strain evidence="7">CHK195-15760</strain>
    </source>
</reference>
<dbReference type="GO" id="GO:0008784">
    <property type="term" value="F:alanine racemase activity"/>
    <property type="evidence" value="ECO:0007669"/>
    <property type="project" value="UniProtKB-EC"/>
</dbReference>
<dbReference type="NCBIfam" id="TIGR00492">
    <property type="entry name" value="alr"/>
    <property type="match status" value="1"/>
</dbReference>
<dbReference type="Pfam" id="PF00842">
    <property type="entry name" value="Ala_racemase_C"/>
    <property type="match status" value="1"/>
</dbReference>
<dbReference type="PANTHER" id="PTHR30511">
    <property type="entry name" value="ALANINE RACEMASE"/>
    <property type="match status" value="1"/>
</dbReference>
<protein>
    <submittedName>
        <fullName evidence="7">Alanine racemase</fullName>
        <ecNumber evidence="7">5.1.1.1</ecNumber>
    </submittedName>
</protein>
<dbReference type="InterPro" id="IPR011079">
    <property type="entry name" value="Ala_racemase_C"/>
</dbReference>
<comment type="cofactor">
    <cofactor evidence="1 4">
        <name>pyridoxal 5'-phosphate</name>
        <dbReference type="ChEBI" id="CHEBI:597326"/>
    </cofactor>
</comment>
<dbReference type="PANTHER" id="PTHR30511:SF0">
    <property type="entry name" value="ALANINE RACEMASE, CATABOLIC-RELATED"/>
    <property type="match status" value="1"/>
</dbReference>
<dbReference type="CDD" id="cd00430">
    <property type="entry name" value="PLPDE_III_AR"/>
    <property type="match status" value="1"/>
</dbReference>
<feature type="modified residue" description="N6-(pyridoxal phosphate)lysine" evidence="4">
    <location>
        <position position="37"/>
    </location>
</feature>
<evidence type="ECO:0000256" key="5">
    <source>
        <dbReference type="PIRSR" id="PIRSR600821-52"/>
    </source>
</evidence>
<dbReference type="EMBL" id="DVNH01000042">
    <property type="protein sequence ID" value="HIU52060.1"/>
    <property type="molecule type" value="Genomic_DNA"/>
</dbReference>
<dbReference type="InterPro" id="IPR001608">
    <property type="entry name" value="Ala_racemase_N"/>
</dbReference>
<dbReference type="Pfam" id="PF01168">
    <property type="entry name" value="Ala_racemase_N"/>
    <property type="match status" value="1"/>
</dbReference>
<dbReference type="SUPFAM" id="SSF50621">
    <property type="entry name" value="Alanine racemase C-terminal domain-like"/>
    <property type="match status" value="1"/>
</dbReference>
<keyword evidence="2 4" id="KW-0663">Pyridoxal phosphate</keyword>
<evidence type="ECO:0000256" key="3">
    <source>
        <dbReference type="ARBA" id="ARBA00023235"/>
    </source>
</evidence>
<dbReference type="GO" id="GO:0006522">
    <property type="term" value="P:alanine metabolic process"/>
    <property type="evidence" value="ECO:0007669"/>
    <property type="project" value="InterPro"/>
</dbReference>
<comment type="caution">
    <text evidence="7">The sequence shown here is derived from an EMBL/GenBank/DDBJ whole genome shotgun (WGS) entry which is preliminary data.</text>
</comment>
<feature type="domain" description="Alanine racemase C-terminal" evidence="6">
    <location>
        <begin position="241"/>
        <end position="370"/>
    </location>
</feature>
<dbReference type="InterPro" id="IPR009006">
    <property type="entry name" value="Ala_racemase/Decarboxylase_C"/>
</dbReference>
<dbReference type="Gene3D" id="3.20.20.10">
    <property type="entry name" value="Alanine racemase"/>
    <property type="match status" value="1"/>
</dbReference>
<evidence type="ECO:0000313" key="7">
    <source>
        <dbReference type="EMBL" id="HIU52060.1"/>
    </source>
</evidence>
<dbReference type="EC" id="5.1.1.1" evidence="7"/>
<dbReference type="SUPFAM" id="SSF51419">
    <property type="entry name" value="PLP-binding barrel"/>
    <property type="match status" value="1"/>
</dbReference>
<dbReference type="PRINTS" id="PR00992">
    <property type="entry name" value="ALARACEMASE"/>
</dbReference>
<name>A0A9D1M1E8_9FIRM</name>
<sequence>MKALVIKKEDLKHNIEAIKQYAKQNAEKAPTIIAVIKSNGYGLGMIDYANILMDQGINFFAVSTVEEAVSLRKAGIKEKILMLSSTSIEEEIRELIENNIILTIGSKEAGQAVEKIAKEQNKVVNVHIAIDTGFGRYGFLYQEKEELYEFLKGLQGIKIEGIFTHFSLAFFNKNEWTKEQFRRFKEIVGYLKEQKISVGIAHCSNSSAFLKFPEMNLDAVRIGSAFLGRISVENRIGLKKIGYLKSNITEIRTLPKGWNIGYSNIYQTKEEKKVAIAPVGYADGFHVKVFPDMFRFRDKVRYLVNNLKSFLKKEVLTVKINKKTYPIIGRLGMYHITIDITDQDDVHIGDEVQLEISPIYVDSNIRREYQ</sequence>
<dbReference type="InterPro" id="IPR020622">
    <property type="entry name" value="Ala_racemase_pyridoxalP-BS"/>
</dbReference>
<keyword evidence="3 7" id="KW-0413">Isomerase</keyword>